<name>A0A5B7GWW8_PORTR</name>
<dbReference type="EMBL" id="VSRR010018813">
    <property type="protein sequence ID" value="MPC61707.1"/>
    <property type="molecule type" value="Genomic_DNA"/>
</dbReference>
<evidence type="ECO:0000313" key="1">
    <source>
        <dbReference type="EMBL" id="MPC61707.1"/>
    </source>
</evidence>
<dbReference type="AlphaFoldDB" id="A0A5B7GWW8"/>
<protein>
    <submittedName>
        <fullName evidence="1">Uncharacterized protein</fullName>
    </submittedName>
</protein>
<accession>A0A5B7GWW8</accession>
<gene>
    <name evidence="1" type="ORF">E2C01_055781</name>
</gene>
<proteinExistence type="predicted"/>
<evidence type="ECO:0000313" key="2">
    <source>
        <dbReference type="Proteomes" id="UP000324222"/>
    </source>
</evidence>
<organism evidence="1 2">
    <name type="scientific">Portunus trituberculatus</name>
    <name type="common">Swimming crab</name>
    <name type="synonym">Neptunus trituberculatus</name>
    <dbReference type="NCBI Taxonomy" id="210409"/>
    <lineage>
        <taxon>Eukaryota</taxon>
        <taxon>Metazoa</taxon>
        <taxon>Ecdysozoa</taxon>
        <taxon>Arthropoda</taxon>
        <taxon>Crustacea</taxon>
        <taxon>Multicrustacea</taxon>
        <taxon>Malacostraca</taxon>
        <taxon>Eumalacostraca</taxon>
        <taxon>Eucarida</taxon>
        <taxon>Decapoda</taxon>
        <taxon>Pleocyemata</taxon>
        <taxon>Brachyura</taxon>
        <taxon>Eubrachyura</taxon>
        <taxon>Portunoidea</taxon>
        <taxon>Portunidae</taxon>
        <taxon>Portuninae</taxon>
        <taxon>Portunus</taxon>
    </lineage>
</organism>
<keyword evidence="2" id="KW-1185">Reference proteome</keyword>
<dbReference type="Proteomes" id="UP000324222">
    <property type="component" value="Unassembled WGS sequence"/>
</dbReference>
<sequence length="73" mass="8292">MALLGRHRVPPHACVHPSCTDTCTPMQMTHGLRQTTIPALKGFREIGLKKLYPSDSRRRCLIPFTCEPFLDSR</sequence>
<comment type="caution">
    <text evidence="1">The sequence shown here is derived from an EMBL/GenBank/DDBJ whole genome shotgun (WGS) entry which is preliminary data.</text>
</comment>
<reference evidence="1 2" key="1">
    <citation type="submission" date="2019-05" db="EMBL/GenBank/DDBJ databases">
        <title>Another draft genome of Portunus trituberculatus and its Hox gene families provides insights of decapod evolution.</title>
        <authorList>
            <person name="Jeong J.-H."/>
            <person name="Song I."/>
            <person name="Kim S."/>
            <person name="Choi T."/>
            <person name="Kim D."/>
            <person name="Ryu S."/>
            <person name="Kim W."/>
        </authorList>
    </citation>
    <scope>NUCLEOTIDE SEQUENCE [LARGE SCALE GENOMIC DNA]</scope>
    <source>
        <tissue evidence="1">Muscle</tissue>
    </source>
</reference>